<gene>
    <name evidence="7" type="ORF">JF887_10570</name>
</gene>
<feature type="transmembrane region" description="Helical" evidence="6">
    <location>
        <begin position="73"/>
        <end position="93"/>
    </location>
</feature>
<feature type="transmembrane region" description="Helical" evidence="6">
    <location>
        <begin position="33"/>
        <end position="52"/>
    </location>
</feature>
<dbReference type="EMBL" id="JAEKNN010000052">
    <property type="protein sequence ID" value="MBJ7609854.1"/>
    <property type="molecule type" value="Genomic_DNA"/>
</dbReference>
<feature type="transmembrane region" description="Helical" evidence="6">
    <location>
        <begin position="322"/>
        <end position="342"/>
    </location>
</feature>
<feature type="transmembrane region" description="Helical" evidence="6">
    <location>
        <begin position="99"/>
        <end position="124"/>
    </location>
</feature>
<feature type="transmembrane region" description="Helical" evidence="6">
    <location>
        <begin position="348"/>
        <end position="374"/>
    </location>
</feature>
<keyword evidence="5 6" id="KW-0472">Membrane</keyword>
<comment type="caution">
    <text evidence="7">The sequence shown here is derived from an EMBL/GenBank/DDBJ whole genome shotgun (WGS) entry which is preliminary data.</text>
</comment>
<evidence type="ECO:0000313" key="8">
    <source>
        <dbReference type="Proteomes" id="UP000614410"/>
    </source>
</evidence>
<feature type="transmembrane region" description="Helical" evidence="6">
    <location>
        <begin position="281"/>
        <end position="310"/>
    </location>
</feature>
<dbReference type="NCBIfam" id="NF037982">
    <property type="entry name" value="Nramp_1"/>
    <property type="match status" value="1"/>
</dbReference>
<keyword evidence="4 6" id="KW-1133">Transmembrane helix</keyword>
<dbReference type="Pfam" id="PF01566">
    <property type="entry name" value="Nramp"/>
    <property type="match status" value="1"/>
</dbReference>
<dbReference type="GO" id="GO:0005886">
    <property type="term" value="C:plasma membrane"/>
    <property type="evidence" value="ECO:0007669"/>
    <property type="project" value="TreeGrafter"/>
</dbReference>
<feature type="transmembrane region" description="Helical" evidence="6">
    <location>
        <begin position="386"/>
        <end position="416"/>
    </location>
</feature>
<accession>A0A934KG05</accession>
<dbReference type="PANTHER" id="PTHR11706">
    <property type="entry name" value="SOLUTE CARRIER PROTEIN FAMILY 11 MEMBER"/>
    <property type="match status" value="1"/>
</dbReference>
<dbReference type="InterPro" id="IPR001046">
    <property type="entry name" value="NRAMP_fam"/>
</dbReference>
<comment type="subcellular location">
    <subcellularLocation>
        <location evidence="1">Membrane</location>
        <topology evidence="1">Multi-pass membrane protein</topology>
    </subcellularLocation>
</comment>
<dbReference type="GO" id="GO:0034755">
    <property type="term" value="P:iron ion transmembrane transport"/>
    <property type="evidence" value="ECO:0007669"/>
    <property type="project" value="TreeGrafter"/>
</dbReference>
<keyword evidence="2" id="KW-0813">Transport</keyword>
<name>A0A934KG05_9BACT</name>
<organism evidence="7 8">
    <name type="scientific">Candidatus Amunia macphersoniae</name>
    <dbReference type="NCBI Taxonomy" id="3127014"/>
    <lineage>
        <taxon>Bacteria</taxon>
        <taxon>Bacillati</taxon>
        <taxon>Candidatus Dormiibacterota</taxon>
        <taxon>Candidatus Dormibacteria</taxon>
        <taxon>Candidatus Aeolococcales</taxon>
        <taxon>Candidatus Aeolococcaceae</taxon>
        <taxon>Candidatus Amunia</taxon>
    </lineage>
</organism>
<dbReference type="Proteomes" id="UP000614410">
    <property type="component" value="Unassembled WGS sequence"/>
</dbReference>
<feature type="transmembrane region" description="Helical" evidence="6">
    <location>
        <begin position="221"/>
        <end position="244"/>
    </location>
</feature>
<reference evidence="7 8" key="1">
    <citation type="submission" date="2020-10" db="EMBL/GenBank/DDBJ databases">
        <title>Ca. Dormibacterota MAGs.</title>
        <authorList>
            <person name="Montgomery K."/>
        </authorList>
    </citation>
    <scope>NUCLEOTIDE SEQUENCE [LARGE SCALE GENOMIC DNA]</scope>
    <source>
        <strain evidence="7">Mitchell_Peninsula_5</strain>
    </source>
</reference>
<dbReference type="PANTHER" id="PTHR11706:SF33">
    <property type="entry name" value="NATURAL RESISTANCE-ASSOCIATED MACROPHAGE PROTEIN 2"/>
    <property type="match status" value="1"/>
</dbReference>
<evidence type="ECO:0000256" key="3">
    <source>
        <dbReference type="ARBA" id="ARBA00022692"/>
    </source>
</evidence>
<dbReference type="AlphaFoldDB" id="A0A934KG05"/>
<evidence type="ECO:0000256" key="4">
    <source>
        <dbReference type="ARBA" id="ARBA00022989"/>
    </source>
</evidence>
<proteinExistence type="predicted"/>
<evidence type="ECO:0000313" key="7">
    <source>
        <dbReference type="EMBL" id="MBJ7609854.1"/>
    </source>
</evidence>
<dbReference type="GO" id="GO:0005384">
    <property type="term" value="F:manganese ion transmembrane transporter activity"/>
    <property type="evidence" value="ECO:0007669"/>
    <property type="project" value="TreeGrafter"/>
</dbReference>
<evidence type="ECO:0000256" key="5">
    <source>
        <dbReference type="ARBA" id="ARBA00023136"/>
    </source>
</evidence>
<protein>
    <submittedName>
        <fullName evidence="7">Nramp family divalent metal transporter</fullName>
    </submittedName>
</protein>
<dbReference type="GO" id="GO:0015086">
    <property type="term" value="F:cadmium ion transmembrane transporter activity"/>
    <property type="evidence" value="ECO:0007669"/>
    <property type="project" value="TreeGrafter"/>
</dbReference>
<evidence type="ECO:0000256" key="2">
    <source>
        <dbReference type="ARBA" id="ARBA00022448"/>
    </source>
</evidence>
<evidence type="ECO:0000256" key="6">
    <source>
        <dbReference type="SAM" id="Phobius"/>
    </source>
</evidence>
<feature type="transmembrane region" description="Helical" evidence="6">
    <location>
        <begin position="180"/>
        <end position="200"/>
    </location>
</feature>
<keyword evidence="3 6" id="KW-0812">Transmembrane</keyword>
<evidence type="ECO:0000256" key="1">
    <source>
        <dbReference type="ARBA" id="ARBA00004141"/>
    </source>
</evidence>
<feature type="transmembrane region" description="Helical" evidence="6">
    <location>
        <begin position="136"/>
        <end position="160"/>
    </location>
</feature>
<sequence>MAVIGPGIIVANAGNDAGGVFTYSNTGAKYGNHLLWAFLPILVALIVTQEMVARLGAVTGKGLMDLIRERFGVRWTLFAAVVVLIANGGTTLAEFAGVAGGLGLLGVPLPVAVLGAAVLIGVVVMRGNRRVVERVFLALGLTFVSYIITAVTVHPDWAVIAGGAVTPDFTHPSSVTSGAYLVDLIALIGTSITPYMQLFLQSSIVDKGTGEKDLRLVRSDVISGSIFAVIVAMFIVITTSATLFNHPLPGYPHGLAGTGVGSAQQAASALAPLAGVHAQQLFAIGLVGASLLAAAVLPLSTAFVICEAFGAERSVQSSFGDAPLFFTLFIGLLAFGAGILLIPGVPIAGVAIGTQTLDGILLPVMMVFIILLANDRRLLGKRRNGVIYNLIAVTLATVLGLLTAVLVVVTIFPGLIGG</sequence>